<dbReference type="InterPro" id="IPR000086">
    <property type="entry name" value="NUDIX_hydrolase_dom"/>
</dbReference>
<protein>
    <submittedName>
        <fullName evidence="4">ADP-ribose pyrophosphatase YjhB (NUDIX family)</fullName>
    </submittedName>
</protein>
<organism evidence="4 5">
    <name type="scientific">Nesterenkonia sandarakina</name>
    <dbReference type="NCBI Taxonomy" id="272918"/>
    <lineage>
        <taxon>Bacteria</taxon>
        <taxon>Bacillati</taxon>
        <taxon>Actinomycetota</taxon>
        <taxon>Actinomycetes</taxon>
        <taxon>Micrococcales</taxon>
        <taxon>Micrococcaceae</taxon>
        <taxon>Nesterenkonia</taxon>
    </lineage>
</organism>
<dbReference type="RefSeq" id="WP_106122041.1">
    <property type="nucleotide sequence ID" value="NZ_PVTY01000003.1"/>
</dbReference>
<keyword evidence="5" id="KW-1185">Reference proteome</keyword>
<keyword evidence="2" id="KW-0378">Hydrolase</keyword>
<proteinExistence type="predicted"/>
<dbReference type="InterPro" id="IPR015797">
    <property type="entry name" value="NUDIX_hydrolase-like_dom_sf"/>
</dbReference>
<evidence type="ECO:0000259" key="3">
    <source>
        <dbReference type="PROSITE" id="PS51462"/>
    </source>
</evidence>
<comment type="caution">
    <text evidence="4">The sequence shown here is derived from an EMBL/GenBank/DDBJ whole genome shotgun (WGS) entry which is preliminary data.</text>
</comment>
<feature type="domain" description="Nudix hydrolase" evidence="3">
    <location>
        <begin position="29"/>
        <end position="171"/>
    </location>
</feature>
<accession>A0A2T0YRI1</accession>
<dbReference type="PANTHER" id="PTHR43046">
    <property type="entry name" value="GDP-MANNOSE MANNOSYL HYDROLASE"/>
    <property type="match status" value="1"/>
</dbReference>
<dbReference type="PANTHER" id="PTHR43046:SF16">
    <property type="entry name" value="ADP-RIBOSE PYROPHOSPHATASE YJHB-RELATED"/>
    <property type="match status" value="1"/>
</dbReference>
<dbReference type="PROSITE" id="PS00893">
    <property type="entry name" value="NUDIX_BOX"/>
    <property type="match status" value="1"/>
</dbReference>
<dbReference type="AlphaFoldDB" id="A0A2T0YRI1"/>
<dbReference type="PROSITE" id="PS51462">
    <property type="entry name" value="NUDIX"/>
    <property type="match status" value="1"/>
</dbReference>
<evidence type="ECO:0000256" key="2">
    <source>
        <dbReference type="ARBA" id="ARBA00022801"/>
    </source>
</evidence>
<dbReference type="SUPFAM" id="SSF55811">
    <property type="entry name" value="Nudix"/>
    <property type="match status" value="1"/>
</dbReference>
<dbReference type="Gene3D" id="3.90.79.10">
    <property type="entry name" value="Nucleoside Triphosphate Pyrophosphohydrolase"/>
    <property type="match status" value="1"/>
</dbReference>
<reference evidence="4 5" key="1">
    <citation type="submission" date="2018-03" db="EMBL/GenBank/DDBJ databases">
        <title>Comparative analysis of microorganisms from saline springs in Andes Mountain Range, Colombia.</title>
        <authorList>
            <person name="Rubin E."/>
        </authorList>
    </citation>
    <scope>NUCLEOTIDE SEQUENCE [LARGE SCALE GENOMIC DNA]</scope>
    <source>
        <strain evidence="4 5">CG 35</strain>
    </source>
</reference>
<comment type="cofactor">
    <cofactor evidence="1">
        <name>Mg(2+)</name>
        <dbReference type="ChEBI" id="CHEBI:18420"/>
    </cofactor>
</comment>
<dbReference type="EMBL" id="PVTY01000003">
    <property type="protein sequence ID" value="PRZ18151.1"/>
    <property type="molecule type" value="Genomic_DNA"/>
</dbReference>
<name>A0A2T0YRI1_9MICC</name>
<evidence type="ECO:0000256" key="1">
    <source>
        <dbReference type="ARBA" id="ARBA00001946"/>
    </source>
</evidence>
<dbReference type="Pfam" id="PF00293">
    <property type="entry name" value="NUDIX"/>
    <property type="match status" value="1"/>
</dbReference>
<dbReference type="GO" id="GO:0016787">
    <property type="term" value="F:hydrolase activity"/>
    <property type="evidence" value="ECO:0007669"/>
    <property type="project" value="UniProtKB-KW"/>
</dbReference>
<dbReference type="InterPro" id="IPR020084">
    <property type="entry name" value="NUDIX_hydrolase_CS"/>
</dbReference>
<evidence type="ECO:0000313" key="4">
    <source>
        <dbReference type="EMBL" id="PRZ18151.1"/>
    </source>
</evidence>
<evidence type="ECO:0000313" key="5">
    <source>
        <dbReference type="Proteomes" id="UP000238217"/>
    </source>
</evidence>
<gene>
    <name evidence="4" type="ORF">BCL67_103137</name>
</gene>
<dbReference type="OrthoDB" id="9814308at2"/>
<sequence>MPTPDFIKELRQDIGTKELWVPATRGVVLRRPSVHDEVADSASQVTHAEGASTAETEVLLVRRADNGAWTVTSGILDPGEDPAIGAVREVEEETGVVARPVRVAGVFATGLVRYPNGDACRYLDTVLEMEPVSGQARVNDDESVEVGWFPVSELPEPISEDQRMVIDWALDAEAPARFRS</sequence>
<dbReference type="Proteomes" id="UP000238217">
    <property type="component" value="Unassembled WGS sequence"/>
</dbReference>